<organism evidence="8 9">
    <name type="scientific">Fusibacter paucivorans</name>
    <dbReference type="NCBI Taxonomy" id="76009"/>
    <lineage>
        <taxon>Bacteria</taxon>
        <taxon>Bacillati</taxon>
        <taxon>Bacillota</taxon>
        <taxon>Clostridia</taxon>
        <taxon>Eubacteriales</taxon>
        <taxon>Eubacteriales Family XII. Incertae Sedis</taxon>
        <taxon>Fusibacter</taxon>
    </lineage>
</organism>
<keyword evidence="2 6" id="KW-0515">Mutator protein</keyword>
<keyword evidence="6" id="KW-0238">DNA-binding</keyword>
<dbReference type="SUPFAM" id="SSF56672">
    <property type="entry name" value="DNA/RNA polymerases"/>
    <property type="match status" value="1"/>
</dbReference>
<keyword evidence="6" id="KW-0808">Transferase</keyword>
<keyword evidence="3 6" id="KW-0548">Nucleotidyltransferase</keyword>
<comment type="cofactor">
    <cofactor evidence="6">
        <name>Mg(2+)</name>
        <dbReference type="ChEBI" id="CHEBI:18420"/>
    </cofactor>
    <text evidence="6">Binds 2 magnesium ions per subunit.</text>
</comment>
<name>A0ABS5PKM4_9FIRM</name>
<evidence type="ECO:0000256" key="1">
    <source>
        <dbReference type="ARBA" id="ARBA00010945"/>
    </source>
</evidence>
<dbReference type="InterPro" id="IPR050116">
    <property type="entry name" value="DNA_polymerase-Y"/>
</dbReference>
<evidence type="ECO:0000256" key="3">
    <source>
        <dbReference type="ARBA" id="ARBA00022695"/>
    </source>
</evidence>
<keyword evidence="6" id="KW-0963">Cytoplasm</keyword>
<dbReference type="InterPro" id="IPR022880">
    <property type="entry name" value="DNApol_IV"/>
</dbReference>
<evidence type="ECO:0000313" key="8">
    <source>
        <dbReference type="EMBL" id="MBS7525689.1"/>
    </source>
</evidence>
<feature type="active site" evidence="6">
    <location>
        <position position="111"/>
    </location>
</feature>
<dbReference type="Gene3D" id="1.10.150.20">
    <property type="entry name" value="5' to 3' exonuclease, C-terminal subdomain"/>
    <property type="match status" value="1"/>
</dbReference>
<evidence type="ECO:0000256" key="6">
    <source>
        <dbReference type="HAMAP-Rule" id="MF_01113"/>
    </source>
</evidence>
<keyword evidence="6" id="KW-0235">DNA replication</keyword>
<feature type="binding site" evidence="6">
    <location>
        <position position="8"/>
    </location>
    <ligand>
        <name>Mg(2+)</name>
        <dbReference type="ChEBI" id="CHEBI:18420"/>
    </ligand>
</feature>
<dbReference type="InterPro" id="IPR001126">
    <property type="entry name" value="UmuC"/>
</dbReference>
<dbReference type="Pfam" id="PF11798">
    <property type="entry name" value="IMS_HHH"/>
    <property type="match status" value="1"/>
</dbReference>
<feature type="site" description="Substrate discrimination" evidence="6">
    <location>
        <position position="13"/>
    </location>
</feature>
<comment type="catalytic activity">
    <reaction evidence="6">
        <text>DNA(n) + a 2'-deoxyribonucleoside 5'-triphosphate = DNA(n+1) + diphosphate</text>
        <dbReference type="Rhea" id="RHEA:22508"/>
        <dbReference type="Rhea" id="RHEA-COMP:17339"/>
        <dbReference type="Rhea" id="RHEA-COMP:17340"/>
        <dbReference type="ChEBI" id="CHEBI:33019"/>
        <dbReference type="ChEBI" id="CHEBI:61560"/>
        <dbReference type="ChEBI" id="CHEBI:173112"/>
        <dbReference type="EC" id="2.7.7.7"/>
    </reaction>
</comment>
<accession>A0ABS5PKM4</accession>
<comment type="function">
    <text evidence="6">Poorly processive, error-prone DNA polymerase involved in untargeted mutagenesis. Copies undamaged DNA at stalled replication forks, which arise in vivo from mismatched or misaligned primer ends. These misaligned primers can be extended by PolIV. Exhibits no 3'-5' exonuclease (proofreading) activity. May be involved in translesional synthesis, in conjunction with the beta clamp from PolIII.</text>
</comment>
<dbReference type="Gene3D" id="3.30.70.270">
    <property type="match status" value="1"/>
</dbReference>
<dbReference type="InterPro" id="IPR024728">
    <property type="entry name" value="PolY_HhH_motif"/>
</dbReference>
<reference evidence="8 9" key="1">
    <citation type="submission" date="2021-05" db="EMBL/GenBank/DDBJ databases">
        <title>Fusibacter ferrireducens sp. nov., an anaerobic, sulfur- and Fe-reducing bacterium isolated from the mangrove sediment.</title>
        <authorList>
            <person name="Qiu D."/>
        </authorList>
    </citation>
    <scope>NUCLEOTIDE SEQUENCE [LARGE SCALE GENOMIC DNA]</scope>
    <source>
        <strain evidence="8 9">DSM 12116</strain>
    </source>
</reference>
<comment type="caution">
    <text evidence="8">The sequence shown here is derived from an EMBL/GenBank/DDBJ whole genome shotgun (WGS) entry which is preliminary data.</text>
</comment>
<dbReference type="Pfam" id="PF11799">
    <property type="entry name" value="IMS_C"/>
    <property type="match status" value="1"/>
</dbReference>
<keyword evidence="9" id="KW-1185">Reference proteome</keyword>
<comment type="subunit">
    <text evidence="6">Monomer.</text>
</comment>
<dbReference type="PANTHER" id="PTHR11076:SF35">
    <property type="entry name" value="DNA REPAIR PROTEIN HOMOLOG YOBH"/>
    <property type="match status" value="1"/>
</dbReference>
<feature type="binding site" evidence="6">
    <location>
        <position position="110"/>
    </location>
    <ligand>
        <name>Mg(2+)</name>
        <dbReference type="ChEBI" id="CHEBI:18420"/>
    </ligand>
</feature>
<dbReference type="InterPro" id="IPR036775">
    <property type="entry name" value="DNA_pol_Y-fam_lit_finger_sf"/>
</dbReference>
<dbReference type="Pfam" id="PF00817">
    <property type="entry name" value="IMS"/>
    <property type="match status" value="1"/>
</dbReference>
<evidence type="ECO:0000256" key="5">
    <source>
        <dbReference type="ARBA" id="ARBA00022932"/>
    </source>
</evidence>
<keyword evidence="6" id="KW-0479">Metal-binding</keyword>
<dbReference type="HAMAP" id="MF_01113">
    <property type="entry name" value="DNApol_IV"/>
    <property type="match status" value="1"/>
</dbReference>
<gene>
    <name evidence="6" type="primary">dinB</name>
    <name evidence="8" type="ORF">KHM83_03255</name>
</gene>
<feature type="domain" description="UmuC" evidence="7">
    <location>
        <begin position="4"/>
        <end position="192"/>
    </location>
</feature>
<dbReference type="InterPro" id="IPR017961">
    <property type="entry name" value="DNA_pol_Y-fam_little_finger"/>
</dbReference>
<dbReference type="Proteomes" id="UP000746471">
    <property type="component" value="Unassembled WGS sequence"/>
</dbReference>
<evidence type="ECO:0000313" key="9">
    <source>
        <dbReference type="Proteomes" id="UP000746471"/>
    </source>
</evidence>
<evidence type="ECO:0000256" key="2">
    <source>
        <dbReference type="ARBA" id="ARBA00022457"/>
    </source>
</evidence>
<sequence>MKTIFHIDVNSAYLSWEAVYRLQHGFPYDLRDVPSVVTGNPKARRGIILAKSIPAKRFNIQTGESLYAALKKCPALELVGPSYGLYMKASQSLVDLLKTYSPDLQRFSIDECFLEITDVEHLYSSPVDLANAIRDRIKRELGFTVNIGISSNKLLAKVASDFKKPDRVHTLYPDEVPTKLWPLPVGDLFMVGRATTPKLNQMGIYTVGDLAKADLTLLRHHFKSHADVIWQYANGIETSEIRIGRYPAIKGIGNSTTIPFDVTDRRTAHMYLLSLTEMVGARLRAENFLCGLIAVSIKSDHFKYISHQKKLHYFTDVTSEIFHEVCQLFDVLWDGTPIRHLGVRVSMFIPIDMRQISIWESPNHESLRTLDRTIDHLRTRYGPSIISRGTFANTAIKGIAGGVPDHDDYPMMASML</sequence>
<dbReference type="CDD" id="cd03586">
    <property type="entry name" value="PolY_Pol_IV_kappa"/>
    <property type="match status" value="1"/>
</dbReference>
<protein>
    <recommendedName>
        <fullName evidence="6">DNA polymerase IV</fullName>
        <shortName evidence="6">Pol IV</shortName>
        <ecNumber evidence="6">2.7.7.7</ecNumber>
    </recommendedName>
</protein>
<dbReference type="Gene3D" id="3.40.1170.60">
    <property type="match status" value="1"/>
</dbReference>
<dbReference type="Gene3D" id="3.30.1490.100">
    <property type="entry name" value="DNA polymerase, Y-family, little finger domain"/>
    <property type="match status" value="1"/>
</dbReference>
<keyword evidence="4 6" id="KW-0227">DNA damage</keyword>
<evidence type="ECO:0000259" key="7">
    <source>
        <dbReference type="PROSITE" id="PS50173"/>
    </source>
</evidence>
<dbReference type="InterPro" id="IPR043128">
    <property type="entry name" value="Rev_trsase/Diguanyl_cyclase"/>
</dbReference>
<dbReference type="PANTHER" id="PTHR11076">
    <property type="entry name" value="DNA REPAIR POLYMERASE UMUC / TRANSFERASE FAMILY MEMBER"/>
    <property type="match status" value="1"/>
</dbReference>
<comment type="subcellular location">
    <subcellularLocation>
        <location evidence="6">Cytoplasm</location>
    </subcellularLocation>
</comment>
<dbReference type="EMBL" id="JAHBCL010000004">
    <property type="protein sequence ID" value="MBS7525689.1"/>
    <property type="molecule type" value="Genomic_DNA"/>
</dbReference>
<keyword evidence="6" id="KW-0234">DNA repair</keyword>
<dbReference type="PROSITE" id="PS50173">
    <property type="entry name" value="UMUC"/>
    <property type="match status" value="1"/>
</dbReference>
<proteinExistence type="inferred from homology"/>
<dbReference type="EC" id="2.7.7.7" evidence="6"/>
<keyword evidence="6" id="KW-0460">Magnesium</keyword>
<comment type="similarity">
    <text evidence="1 6">Belongs to the DNA polymerase type-Y family.</text>
</comment>
<keyword evidence="5 6" id="KW-0239">DNA-directed DNA polymerase</keyword>
<dbReference type="InterPro" id="IPR043502">
    <property type="entry name" value="DNA/RNA_pol_sf"/>
</dbReference>
<evidence type="ECO:0000256" key="4">
    <source>
        <dbReference type="ARBA" id="ARBA00022763"/>
    </source>
</evidence>
<dbReference type="RefSeq" id="WP_213235475.1">
    <property type="nucleotide sequence ID" value="NZ_JAHBCL010000004.1"/>
</dbReference>
<dbReference type="SUPFAM" id="SSF100879">
    <property type="entry name" value="Lesion bypass DNA polymerase (Y-family), little finger domain"/>
    <property type="match status" value="1"/>
</dbReference>